<keyword evidence="2" id="KW-0539">Nucleus</keyword>
<dbReference type="PANTHER" id="PTHR13129">
    <property type="entry name" value="VPRBP PROTEIN-RELATED"/>
    <property type="match status" value="1"/>
</dbReference>
<dbReference type="GO" id="GO:0030331">
    <property type="term" value="F:nuclear estrogen receptor binding"/>
    <property type="evidence" value="ECO:0007669"/>
    <property type="project" value="TreeGrafter"/>
</dbReference>
<dbReference type="AlphaFoldDB" id="A0AAE0V6U1"/>
<dbReference type="GO" id="GO:0016567">
    <property type="term" value="P:protein ubiquitination"/>
    <property type="evidence" value="ECO:0007669"/>
    <property type="project" value="InterPro"/>
</dbReference>
<dbReference type="EMBL" id="JAUCMX010000007">
    <property type="protein sequence ID" value="KAK3540510.1"/>
    <property type="molecule type" value="Genomic_DNA"/>
</dbReference>
<sequence length="89" mass="10240">MASAVEGSVDSKAELTALLEQWEREQQGNTQDLVNILTKISELVERETEEYHKADPDPFDDRHPGRANPECMLGHLLKILFKNDDFRMQ</sequence>
<gene>
    <name evidence="3" type="ORF">QTP70_032474</name>
</gene>
<dbReference type="PANTHER" id="PTHR13129:SF4">
    <property type="entry name" value="DDB1- AND CUL4-ASSOCIATED FACTOR 1"/>
    <property type="match status" value="1"/>
</dbReference>
<reference evidence="3" key="1">
    <citation type="submission" date="2023-06" db="EMBL/GenBank/DDBJ databases">
        <title>Male Hemibagrus guttatus genome.</title>
        <authorList>
            <person name="Bian C."/>
        </authorList>
    </citation>
    <scope>NUCLEOTIDE SEQUENCE</scope>
    <source>
        <strain evidence="3">Male_cb2023</strain>
        <tissue evidence="3">Muscle</tissue>
    </source>
</reference>
<dbReference type="InterPro" id="IPR033270">
    <property type="entry name" value="VPRBP/DCAF1"/>
</dbReference>
<dbReference type="Proteomes" id="UP001274896">
    <property type="component" value="Unassembled WGS sequence"/>
</dbReference>
<evidence type="ECO:0000256" key="2">
    <source>
        <dbReference type="ARBA" id="ARBA00023242"/>
    </source>
</evidence>
<keyword evidence="4" id="KW-1185">Reference proteome</keyword>
<protein>
    <submittedName>
        <fullName evidence="3">Uncharacterized protein</fullName>
    </submittedName>
</protein>
<evidence type="ECO:0000256" key="1">
    <source>
        <dbReference type="ARBA" id="ARBA00004123"/>
    </source>
</evidence>
<comment type="caution">
    <text evidence="3">The sequence shown here is derived from an EMBL/GenBank/DDBJ whole genome shotgun (WGS) entry which is preliminary data.</text>
</comment>
<comment type="subcellular location">
    <subcellularLocation>
        <location evidence="1">Nucleus</location>
    </subcellularLocation>
</comment>
<organism evidence="3 4">
    <name type="scientific">Hemibagrus guttatus</name>
    <dbReference type="NCBI Taxonomy" id="175788"/>
    <lineage>
        <taxon>Eukaryota</taxon>
        <taxon>Metazoa</taxon>
        <taxon>Chordata</taxon>
        <taxon>Craniata</taxon>
        <taxon>Vertebrata</taxon>
        <taxon>Euteleostomi</taxon>
        <taxon>Actinopterygii</taxon>
        <taxon>Neopterygii</taxon>
        <taxon>Teleostei</taxon>
        <taxon>Ostariophysi</taxon>
        <taxon>Siluriformes</taxon>
        <taxon>Bagridae</taxon>
        <taxon>Hemibagrus</taxon>
    </lineage>
</organism>
<evidence type="ECO:0000313" key="4">
    <source>
        <dbReference type="Proteomes" id="UP001274896"/>
    </source>
</evidence>
<accession>A0AAE0V6U1</accession>
<dbReference type="GO" id="GO:1990244">
    <property type="term" value="F:histone H2AT120 kinase activity"/>
    <property type="evidence" value="ECO:0007669"/>
    <property type="project" value="TreeGrafter"/>
</dbReference>
<dbReference type="GO" id="GO:0080008">
    <property type="term" value="C:Cul4-RING E3 ubiquitin ligase complex"/>
    <property type="evidence" value="ECO:0007669"/>
    <property type="project" value="TreeGrafter"/>
</dbReference>
<dbReference type="GO" id="GO:0005634">
    <property type="term" value="C:nucleus"/>
    <property type="evidence" value="ECO:0007669"/>
    <property type="project" value="UniProtKB-SubCell"/>
</dbReference>
<proteinExistence type="predicted"/>
<name>A0AAE0V6U1_9TELE</name>
<evidence type="ECO:0000313" key="3">
    <source>
        <dbReference type="EMBL" id="KAK3540510.1"/>
    </source>
</evidence>